<dbReference type="AlphaFoldDB" id="F9ZQ55"/>
<reference evidence="1 2" key="1">
    <citation type="journal article" date="2011" name="J. Genet. Genomics">
        <title>Unraveling the Acidithiobacillus caldus complete genome and its central metabolisms for carbon assimilation.</title>
        <authorList>
            <person name="You X.Y."/>
            <person name="Guo X."/>
            <person name="Zheng H.J."/>
            <person name="Zhang M.J."/>
            <person name="Liu L.J."/>
            <person name="Zhu Y.Q."/>
            <person name="Zhu B."/>
            <person name="Wang S.Y."/>
            <person name="Zhao G.P."/>
            <person name="Poetsch A."/>
            <person name="Jiang C.Y."/>
            <person name="Liu S.J."/>
        </authorList>
    </citation>
    <scope>NUCLEOTIDE SEQUENCE [LARGE SCALE GENOMIC DNA]</scope>
    <source>
        <strain evidence="1 2">SM-1</strain>
    </source>
</reference>
<accession>F9ZQ55</accession>
<protein>
    <submittedName>
        <fullName evidence="1">Uncharacterized protein</fullName>
    </submittedName>
</protein>
<keyword evidence="2" id="KW-1185">Reference proteome</keyword>
<evidence type="ECO:0000313" key="1">
    <source>
        <dbReference type="EMBL" id="AEK58599.1"/>
    </source>
</evidence>
<gene>
    <name evidence="1" type="ordered locus">Atc_1951</name>
</gene>
<dbReference type="HOGENOM" id="CLU_3178945_0_0_6"/>
<organism evidence="1 2">
    <name type="scientific">Acidithiobacillus caldus (strain SM-1)</name>
    <dbReference type="NCBI Taxonomy" id="990288"/>
    <lineage>
        <taxon>Bacteria</taxon>
        <taxon>Pseudomonadati</taxon>
        <taxon>Pseudomonadota</taxon>
        <taxon>Acidithiobacillia</taxon>
        <taxon>Acidithiobacillales</taxon>
        <taxon>Acidithiobacillaceae</taxon>
        <taxon>Acidithiobacillus</taxon>
    </lineage>
</organism>
<sequence>MAEDLKNTGVGVQSVDEITRDLAQKCASLADISRQLYARWVELLTH</sequence>
<dbReference type="EMBL" id="CP002573">
    <property type="protein sequence ID" value="AEK58599.1"/>
    <property type="molecule type" value="Genomic_DNA"/>
</dbReference>
<dbReference type="KEGG" id="acu:Atc_1951"/>
<dbReference type="Proteomes" id="UP000006135">
    <property type="component" value="Chromosome"/>
</dbReference>
<name>F9ZQ55_ACICS</name>
<evidence type="ECO:0000313" key="2">
    <source>
        <dbReference type="Proteomes" id="UP000006135"/>
    </source>
</evidence>
<proteinExistence type="predicted"/>